<dbReference type="EMBL" id="FRDF01000018">
    <property type="protein sequence ID" value="SHN64504.1"/>
    <property type="molecule type" value="Genomic_DNA"/>
</dbReference>
<sequence length="539" mass="57787">MAQSVVVPSEADISRLRLSPPELPAQEDFDLTIRNPEKSVVPKDVSVLDFLVSRVQVNGVTYFSEEQVATLFAPLEGQRIRLESLREQADRLQAMYTNQGFLLTRVIIPPQTIEDGIVTIEVVEGYIDDILLEDETSVGGKLAQGALADLRDQRPLNIRELDGKLLILNDTPGIAAKTLLRPGNEIGAANMLVSTSRVPNQGFASASNTGSNAIGPAIYSLGYTLNSPLSRPGSIDLSVSLAGRDLEELQAVSARYAVPIGFKGAVLYLGGLAAQAKPGGEAAELDVSSKSYSLEARLRTPLHRSRSSTLYLETALLYARTRVTALDAEITRDKIASSQIGLRARHQSPLGQTNAQVFVTAGLSAFGALDESAPNPSVPGFEPNFSKVSWQLDHVFPLSTNASFLTRVVGQWTDDRLLAGEQLAFGGQFLGRGYAPSALTGDRGVGFLGELRFDLPAVQAPGAISNVQAYGFTDAARAKLLPAQDVPAEQQSIISYGIGLKALLVDRLFLDLQFAAEGRKLPGGESRPARVNISFVSVF</sequence>
<proteinExistence type="inferred from homology"/>
<evidence type="ECO:0000256" key="5">
    <source>
        <dbReference type="ARBA" id="ARBA00022692"/>
    </source>
</evidence>
<keyword evidence="7" id="KW-0472">Membrane</keyword>
<dbReference type="RefSeq" id="WP_158093687.1">
    <property type="nucleotide sequence ID" value="NZ_FRDF01000018.1"/>
</dbReference>
<evidence type="ECO:0000256" key="2">
    <source>
        <dbReference type="ARBA" id="ARBA00009055"/>
    </source>
</evidence>
<keyword evidence="4" id="KW-1134">Transmembrane beta strand</keyword>
<evidence type="ECO:0000256" key="6">
    <source>
        <dbReference type="ARBA" id="ARBA00022927"/>
    </source>
</evidence>
<dbReference type="InterPro" id="IPR034746">
    <property type="entry name" value="POTRA"/>
</dbReference>
<evidence type="ECO:0000259" key="9">
    <source>
        <dbReference type="PROSITE" id="PS51779"/>
    </source>
</evidence>
<name>A0A1M7T1F0_9SPHN</name>
<dbReference type="GO" id="GO:0098046">
    <property type="term" value="C:type V protein secretion system complex"/>
    <property type="evidence" value="ECO:0007669"/>
    <property type="project" value="TreeGrafter"/>
</dbReference>
<comment type="subcellular location">
    <subcellularLocation>
        <location evidence="1">Cell outer membrane</location>
    </subcellularLocation>
</comment>
<keyword evidence="3" id="KW-0813">Transport</keyword>
<evidence type="ECO:0000313" key="10">
    <source>
        <dbReference type="EMBL" id="SHN64504.1"/>
    </source>
</evidence>
<keyword evidence="8" id="KW-0998">Cell outer membrane</keyword>
<dbReference type="Gene3D" id="2.40.160.50">
    <property type="entry name" value="membrane protein fhac: a member of the omp85/tpsb transporter family"/>
    <property type="match status" value="1"/>
</dbReference>
<organism evidence="10 11">
    <name type="scientific">Erythrobacter sanguineus</name>
    <dbReference type="NCBI Taxonomy" id="198312"/>
    <lineage>
        <taxon>Bacteria</taxon>
        <taxon>Pseudomonadati</taxon>
        <taxon>Pseudomonadota</taxon>
        <taxon>Alphaproteobacteria</taxon>
        <taxon>Sphingomonadales</taxon>
        <taxon>Erythrobacteraceae</taxon>
        <taxon>Erythrobacter/Porphyrobacter group</taxon>
        <taxon>Erythrobacter</taxon>
    </lineage>
</organism>
<dbReference type="PANTHER" id="PTHR34597">
    <property type="entry name" value="SLR1661 PROTEIN"/>
    <property type="match status" value="1"/>
</dbReference>
<dbReference type="PROSITE" id="PS51779">
    <property type="entry name" value="POTRA"/>
    <property type="match status" value="1"/>
</dbReference>
<dbReference type="InterPro" id="IPR005565">
    <property type="entry name" value="Hemolysn_activator_HlyB_C"/>
</dbReference>
<dbReference type="STRING" id="198312.SAMN02745193_02737"/>
<dbReference type="Pfam" id="PF03865">
    <property type="entry name" value="ShlB"/>
    <property type="match status" value="1"/>
</dbReference>
<reference evidence="11" key="1">
    <citation type="submission" date="2016-12" db="EMBL/GenBank/DDBJ databases">
        <authorList>
            <person name="Varghese N."/>
            <person name="Submissions S."/>
        </authorList>
    </citation>
    <scope>NUCLEOTIDE SEQUENCE [LARGE SCALE GENOMIC DNA]</scope>
    <source>
        <strain evidence="11">DSM 11032</strain>
    </source>
</reference>
<dbReference type="Proteomes" id="UP000184391">
    <property type="component" value="Unassembled WGS sequence"/>
</dbReference>
<dbReference type="Gene3D" id="3.10.20.310">
    <property type="entry name" value="membrane protein fhac"/>
    <property type="match status" value="1"/>
</dbReference>
<dbReference type="GO" id="GO:0009279">
    <property type="term" value="C:cell outer membrane"/>
    <property type="evidence" value="ECO:0007669"/>
    <property type="project" value="UniProtKB-SubCell"/>
</dbReference>
<accession>A0A1M7T1F0</accession>
<dbReference type="AlphaFoldDB" id="A0A1M7T1F0"/>
<evidence type="ECO:0000256" key="8">
    <source>
        <dbReference type="ARBA" id="ARBA00023237"/>
    </source>
</evidence>
<dbReference type="GO" id="GO:0046819">
    <property type="term" value="P:protein secretion by the type V secretion system"/>
    <property type="evidence" value="ECO:0007669"/>
    <property type="project" value="TreeGrafter"/>
</dbReference>
<evidence type="ECO:0000313" key="11">
    <source>
        <dbReference type="Proteomes" id="UP000184391"/>
    </source>
</evidence>
<protein>
    <submittedName>
        <fullName evidence="10">Hemolysin activation/secretion protein</fullName>
    </submittedName>
</protein>
<keyword evidence="5" id="KW-0812">Transmembrane</keyword>
<feature type="domain" description="POTRA" evidence="9">
    <location>
        <begin position="50"/>
        <end position="125"/>
    </location>
</feature>
<dbReference type="Pfam" id="PF08479">
    <property type="entry name" value="POTRA_2"/>
    <property type="match status" value="1"/>
</dbReference>
<dbReference type="InterPro" id="IPR051544">
    <property type="entry name" value="TPS_OM_transporter"/>
</dbReference>
<keyword evidence="6" id="KW-0653">Protein transport</keyword>
<evidence type="ECO:0000256" key="3">
    <source>
        <dbReference type="ARBA" id="ARBA00022448"/>
    </source>
</evidence>
<dbReference type="PANTHER" id="PTHR34597:SF6">
    <property type="entry name" value="BLR6126 PROTEIN"/>
    <property type="match status" value="1"/>
</dbReference>
<dbReference type="OrthoDB" id="7209508at2"/>
<evidence type="ECO:0000256" key="7">
    <source>
        <dbReference type="ARBA" id="ARBA00023136"/>
    </source>
</evidence>
<evidence type="ECO:0000256" key="1">
    <source>
        <dbReference type="ARBA" id="ARBA00004442"/>
    </source>
</evidence>
<comment type="similarity">
    <text evidence="2">Belongs to the TPS (TC 1.B.20) family.</text>
</comment>
<evidence type="ECO:0000256" key="4">
    <source>
        <dbReference type="ARBA" id="ARBA00022452"/>
    </source>
</evidence>
<dbReference type="GO" id="GO:0008320">
    <property type="term" value="F:protein transmembrane transporter activity"/>
    <property type="evidence" value="ECO:0007669"/>
    <property type="project" value="TreeGrafter"/>
</dbReference>
<dbReference type="InterPro" id="IPR013686">
    <property type="entry name" value="Polypept-transport_assoc_ShlB"/>
</dbReference>
<keyword evidence="11" id="KW-1185">Reference proteome</keyword>
<gene>
    <name evidence="10" type="ORF">SAMN02745193_02737</name>
</gene>